<feature type="transmembrane region" description="Helical" evidence="1">
    <location>
        <begin position="7"/>
        <end position="26"/>
    </location>
</feature>
<dbReference type="Proteomes" id="UP000630594">
    <property type="component" value="Unassembled WGS sequence"/>
</dbReference>
<dbReference type="Proteomes" id="UP000297025">
    <property type="component" value="Chromosome"/>
</dbReference>
<evidence type="ECO:0000313" key="2">
    <source>
        <dbReference type="EMBL" id="GGD12919.1"/>
    </source>
</evidence>
<proteinExistence type="predicted"/>
<keyword evidence="1" id="KW-0472">Membrane</keyword>
<evidence type="ECO:0000313" key="4">
    <source>
        <dbReference type="Proteomes" id="UP000297025"/>
    </source>
</evidence>
<dbReference type="RefSeq" id="WP_135833423.1">
    <property type="nucleotide sequence ID" value="NZ_BMCK01000001.1"/>
</dbReference>
<feature type="transmembrane region" description="Helical" evidence="1">
    <location>
        <begin position="46"/>
        <end position="67"/>
    </location>
</feature>
<sequence>MFSIGPAELVVFLLIPMLALWIWWFVMLIEALRVPGHRWTAAGHNQVLYVVGMFVVGWLGTLLYVLIPRKDLKARGGTAAA</sequence>
<reference evidence="2" key="2">
    <citation type="journal article" date="2014" name="Int. J. Syst. Evol. Microbiol.">
        <title>Complete genome of a new Firmicutes species belonging to the dominant human colonic microbiota ('Ruminococcus bicirculans') reveals two chromosomes and a selective capacity to utilize plant glucans.</title>
        <authorList>
            <consortium name="NISC Comparative Sequencing Program"/>
            <person name="Wegmann U."/>
            <person name="Louis P."/>
            <person name="Goesmann A."/>
            <person name="Henrissat B."/>
            <person name="Duncan S.H."/>
            <person name="Flint H.J."/>
        </authorList>
    </citation>
    <scope>NUCLEOTIDE SEQUENCE</scope>
    <source>
        <strain evidence="2">CCM 7403</strain>
    </source>
</reference>
<keyword evidence="5" id="KW-1185">Reference proteome</keyword>
<name>A0A4P7UE42_9ACTN</name>
<reference evidence="2" key="5">
    <citation type="submission" date="2024-05" db="EMBL/GenBank/DDBJ databases">
        <authorList>
            <person name="Sun Q."/>
            <person name="Sedlacek I."/>
        </authorList>
    </citation>
    <scope>NUCLEOTIDE SEQUENCE</scope>
    <source>
        <strain evidence="2">CCM 7403</strain>
    </source>
</reference>
<reference evidence="3" key="4">
    <citation type="submission" date="2019-03" db="EMBL/GenBank/DDBJ databases">
        <authorList>
            <person name="Huang Y."/>
        </authorList>
    </citation>
    <scope>NUCLEOTIDE SEQUENCE</scope>
    <source>
        <strain evidence="3">JCM 16608</strain>
    </source>
</reference>
<evidence type="ECO:0000313" key="5">
    <source>
        <dbReference type="Proteomes" id="UP000630594"/>
    </source>
</evidence>
<reference evidence="3 4" key="1">
    <citation type="journal article" date="2008" name="Int. J. Syst. Evol. Microbiol.">
        <title>Nocardioides daphniae sp. nov., isolated from Daphnia cucullata (Crustacea: Cladocera).</title>
        <authorList>
            <person name="Toth E.M."/>
            <person name="Keki Z."/>
            <person name="Homonnay Z.G."/>
            <person name="Borsodi A.K."/>
            <person name="Marialigeti K."/>
            <person name="Schumann P."/>
        </authorList>
    </citation>
    <scope>NUCLEOTIDE SEQUENCE [LARGE SCALE GENOMIC DNA]</scope>
    <source>
        <strain evidence="3 4">JCM 16608</strain>
    </source>
</reference>
<dbReference type="KEGG" id="ndp:E2C04_16425"/>
<dbReference type="EMBL" id="CP038462">
    <property type="protein sequence ID" value="QCC78386.1"/>
    <property type="molecule type" value="Genomic_DNA"/>
</dbReference>
<keyword evidence="1" id="KW-0812">Transmembrane</keyword>
<evidence type="ECO:0000313" key="3">
    <source>
        <dbReference type="EMBL" id="QCC78386.1"/>
    </source>
</evidence>
<gene>
    <name evidence="3" type="ORF">E2C04_16425</name>
    <name evidence="2" type="ORF">GCM10007231_09940</name>
</gene>
<protein>
    <recommendedName>
        <fullName evidence="6">Cardiolipin synthase N-terminal domain-containing protein</fullName>
    </recommendedName>
</protein>
<reference evidence="5" key="3">
    <citation type="journal article" date="2019" name="Int. J. Syst. Evol. Microbiol.">
        <title>The Global Catalogue of Microorganisms (GCM) 10K type strain sequencing project: providing services to taxonomists for standard genome sequencing and annotation.</title>
        <authorList>
            <consortium name="The Broad Institute Genomics Platform"/>
            <consortium name="The Broad Institute Genome Sequencing Center for Infectious Disease"/>
            <person name="Wu L."/>
            <person name="Ma J."/>
        </authorList>
    </citation>
    <scope>NUCLEOTIDE SEQUENCE [LARGE SCALE GENOMIC DNA]</scope>
    <source>
        <strain evidence="5">CCM 7403</strain>
    </source>
</reference>
<dbReference type="OrthoDB" id="3790918at2"/>
<accession>A0A4P7UE42</accession>
<organism evidence="3 4">
    <name type="scientific">Nocardioides daphniae</name>
    <dbReference type="NCBI Taxonomy" id="402297"/>
    <lineage>
        <taxon>Bacteria</taxon>
        <taxon>Bacillati</taxon>
        <taxon>Actinomycetota</taxon>
        <taxon>Actinomycetes</taxon>
        <taxon>Propionibacteriales</taxon>
        <taxon>Nocardioidaceae</taxon>
        <taxon>Nocardioides</taxon>
    </lineage>
</organism>
<evidence type="ECO:0008006" key="6">
    <source>
        <dbReference type="Google" id="ProtNLM"/>
    </source>
</evidence>
<evidence type="ECO:0000256" key="1">
    <source>
        <dbReference type="SAM" id="Phobius"/>
    </source>
</evidence>
<dbReference type="EMBL" id="BMCK01000001">
    <property type="protein sequence ID" value="GGD12919.1"/>
    <property type="molecule type" value="Genomic_DNA"/>
</dbReference>
<dbReference type="AlphaFoldDB" id="A0A4P7UE42"/>
<keyword evidence="1" id="KW-1133">Transmembrane helix</keyword>